<dbReference type="NCBIfam" id="TIGR04491">
    <property type="entry name" value="reactive_PduG"/>
    <property type="match status" value="1"/>
</dbReference>
<dbReference type="InterPro" id="IPR012340">
    <property type="entry name" value="NA-bd_OB-fold"/>
</dbReference>
<organism evidence="3 4">
    <name type="scientific">Clostridium fallax</name>
    <dbReference type="NCBI Taxonomy" id="1533"/>
    <lineage>
        <taxon>Bacteria</taxon>
        <taxon>Bacillati</taxon>
        <taxon>Bacillota</taxon>
        <taxon>Clostridia</taxon>
        <taxon>Eubacteriales</taxon>
        <taxon>Clostridiaceae</taxon>
        <taxon>Clostridium</taxon>
    </lineage>
</organism>
<protein>
    <submittedName>
        <fullName evidence="3">Diol dehydratase reactivase alpha subunit</fullName>
    </submittedName>
</protein>
<feature type="domain" description="Diol dehydratase reactivase ATPase-like" evidence="1">
    <location>
        <begin position="275"/>
        <end position="601"/>
    </location>
</feature>
<dbReference type="Gene3D" id="3.90.470.30">
    <property type="match status" value="1"/>
</dbReference>
<dbReference type="Pfam" id="PF08841">
    <property type="entry name" value="DDR"/>
    <property type="match status" value="1"/>
</dbReference>
<gene>
    <name evidence="3" type="ORF">SAMN05443638_11726</name>
</gene>
<dbReference type="SUPFAM" id="SSF53067">
    <property type="entry name" value="Actin-like ATPase domain"/>
    <property type="match status" value="2"/>
</dbReference>
<dbReference type="Gene3D" id="3.50.30.70">
    <property type="entry name" value="Swiveling domain of dehydratase reactivase alpha subunit"/>
    <property type="match status" value="1"/>
</dbReference>
<evidence type="ECO:0000259" key="1">
    <source>
        <dbReference type="Pfam" id="PF08841"/>
    </source>
</evidence>
<dbReference type="STRING" id="1533.SAMN05443638_11726"/>
<reference evidence="3 4" key="1">
    <citation type="submission" date="2016-11" db="EMBL/GenBank/DDBJ databases">
        <authorList>
            <person name="Jaros S."/>
            <person name="Januszkiewicz K."/>
            <person name="Wedrychowicz H."/>
        </authorList>
    </citation>
    <scope>NUCLEOTIDE SEQUENCE [LARGE SCALE GENOMIC DNA]</scope>
    <source>
        <strain evidence="3 4">DSM 2631</strain>
    </source>
</reference>
<dbReference type="InterPro" id="IPR043129">
    <property type="entry name" value="ATPase_NBD"/>
</dbReference>
<dbReference type="SUPFAM" id="SSF82317">
    <property type="entry name" value="Swiveling domain of dehydratase reactivase alpha subunit"/>
    <property type="match status" value="1"/>
</dbReference>
<evidence type="ECO:0000259" key="2">
    <source>
        <dbReference type="Pfam" id="PF18427"/>
    </source>
</evidence>
<dbReference type="InterPro" id="IPR030994">
    <property type="entry name" value="DDR_dom"/>
</dbReference>
<evidence type="ECO:0000313" key="4">
    <source>
        <dbReference type="Proteomes" id="UP000184035"/>
    </source>
</evidence>
<dbReference type="Pfam" id="PF18427">
    <property type="entry name" value="DDR_swiveling"/>
    <property type="match status" value="1"/>
</dbReference>
<dbReference type="AlphaFoldDB" id="A0A1M4XCP5"/>
<keyword evidence="4" id="KW-1185">Reference proteome</keyword>
<evidence type="ECO:0000313" key="3">
    <source>
        <dbReference type="EMBL" id="SHE91012.1"/>
    </source>
</evidence>
<dbReference type="Proteomes" id="UP000184035">
    <property type="component" value="Unassembled WGS sequence"/>
</dbReference>
<dbReference type="InterPro" id="IPR009191">
    <property type="entry name" value="DDRA"/>
</dbReference>
<name>A0A1M4XCP5_9CLOT</name>
<accession>A0A1M4XCP5</accession>
<dbReference type="InterPro" id="IPR040916">
    <property type="entry name" value="DDR_swiveling"/>
</dbReference>
<dbReference type="OrthoDB" id="4676896at2"/>
<dbReference type="RefSeq" id="WP_072896514.1">
    <property type="nucleotide sequence ID" value="NZ_FQVM01000017.1"/>
</dbReference>
<proteinExistence type="predicted"/>
<dbReference type="Gene3D" id="3.30.420.40">
    <property type="match status" value="2"/>
</dbReference>
<feature type="domain" description="DD-reactivating factor swiveling" evidence="2">
    <location>
        <begin position="93"/>
        <end position="254"/>
    </location>
</feature>
<dbReference type="InterPro" id="IPR028975">
    <property type="entry name" value="DDRA_swiveling_dom_sf"/>
</dbReference>
<dbReference type="Gene3D" id="2.40.50.140">
    <property type="entry name" value="Nucleic acid-binding proteins"/>
    <property type="match status" value="1"/>
</dbReference>
<sequence length="610" mass="66845">MKLICAVDIGNSTTEVSIAKVYENKEVKFLSSSRVKTTGLKGTKDNIIGIIQAINKACEKSEISIVNIDLIKINEAAPVIGENSMETITETIITNSAMIGHNPDTPGGNGLAFGETIMLKNYSLMDKCKDYIVIVSSNYTFKEAANLINNLLENKIKITGAIVKEDEGVLIHNRLIKKIPIIDEVKFIEKIPLGKLAAIEVADIGKTLTELSNPFKIANLFDLNPYETEKIIPLAKGLIGLRSGVIIKTPEGDVKEKKIKVGKLTLLGNKEEKVVDVNLGAEEIMKAVNNIKEINDVFGEEETNVSFVINNIKDKMCKISKIPIEDIKVKDIFAVDTLVSKKIKGGIAKESYKEKAVAIGIMVKTHKLPLEEIKKELEQILSINVEVNGVEGVMASIGALTTKGTKLPIVVVDIGGGSTDVAILYESGEVKTVHLAGAGEMVTMLINNKLSIDDKDIAEEIKKNIVGKVESLYTLRLENGQLQFFENPIDSKLYGRVVIVKEDILIPIMKDITIEEVVSVRRDCKRKVFIKNITRGLEKIAPMGNLHLISSVVLVGGSALDFEISDMILKELANYGIASGCGNIRNREGPRQAVSTGLIFHYIERLKENN</sequence>
<dbReference type="EMBL" id="FQVM01000017">
    <property type="protein sequence ID" value="SHE91012.1"/>
    <property type="molecule type" value="Genomic_DNA"/>
</dbReference>